<feature type="compositionally biased region" description="Low complexity" evidence="4">
    <location>
        <begin position="206"/>
        <end position="215"/>
    </location>
</feature>
<dbReference type="PANTHER" id="PTHR45641">
    <property type="entry name" value="TETRATRICOPEPTIDE REPEAT PROTEIN (AFU_ORTHOLOGUE AFUA_6G03870)"/>
    <property type="match status" value="1"/>
</dbReference>
<feature type="compositionally biased region" description="Low complexity" evidence="4">
    <location>
        <begin position="166"/>
        <end position="184"/>
    </location>
</feature>
<dbReference type="RefSeq" id="XP_002290910.1">
    <property type="nucleotide sequence ID" value="XM_002290874.1"/>
</dbReference>
<organism evidence="5 6">
    <name type="scientific">Thalassiosira pseudonana</name>
    <name type="common">Marine diatom</name>
    <name type="synonym">Cyclotella nana</name>
    <dbReference type="NCBI Taxonomy" id="35128"/>
    <lineage>
        <taxon>Eukaryota</taxon>
        <taxon>Sar</taxon>
        <taxon>Stramenopiles</taxon>
        <taxon>Ochrophyta</taxon>
        <taxon>Bacillariophyta</taxon>
        <taxon>Coscinodiscophyceae</taxon>
        <taxon>Thalassiosirophycidae</taxon>
        <taxon>Thalassiosirales</taxon>
        <taxon>Thalassiosiraceae</taxon>
        <taxon>Thalassiosira</taxon>
    </lineage>
</organism>
<reference evidence="5 6" key="1">
    <citation type="journal article" date="2004" name="Science">
        <title>The genome of the diatom Thalassiosira pseudonana: ecology, evolution, and metabolism.</title>
        <authorList>
            <person name="Armbrust E.V."/>
            <person name="Berges J.A."/>
            <person name="Bowler C."/>
            <person name="Green B.R."/>
            <person name="Martinez D."/>
            <person name="Putnam N.H."/>
            <person name="Zhou S."/>
            <person name="Allen A.E."/>
            <person name="Apt K.E."/>
            <person name="Bechner M."/>
            <person name="Brzezinski M.A."/>
            <person name="Chaal B.K."/>
            <person name="Chiovitti A."/>
            <person name="Davis A.K."/>
            <person name="Demarest M.S."/>
            <person name="Detter J.C."/>
            <person name="Glavina T."/>
            <person name="Goodstein D."/>
            <person name="Hadi M.Z."/>
            <person name="Hellsten U."/>
            <person name="Hildebrand M."/>
            <person name="Jenkins B.D."/>
            <person name="Jurka J."/>
            <person name="Kapitonov V.V."/>
            <person name="Kroger N."/>
            <person name="Lau W.W."/>
            <person name="Lane T.W."/>
            <person name="Larimer F.W."/>
            <person name="Lippmeier J.C."/>
            <person name="Lucas S."/>
            <person name="Medina M."/>
            <person name="Montsant A."/>
            <person name="Obornik M."/>
            <person name="Parker M.S."/>
            <person name="Palenik B."/>
            <person name="Pazour G.J."/>
            <person name="Richardson P.M."/>
            <person name="Rynearson T.A."/>
            <person name="Saito M.A."/>
            <person name="Schwartz D.C."/>
            <person name="Thamatrakoln K."/>
            <person name="Valentin K."/>
            <person name="Vardi A."/>
            <person name="Wilkerson F.P."/>
            <person name="Rokhsar D.S."/>
        </authorList>
    </citation>
    <scope>NUCLEOTIDE SEQUENCE [LARGE SCALE GENOMIC DNA]</scope>
    <source>
        <strain evidence="5 6">CCMP1335</strain>
    </source>
</reference>
<dbReference type="HOGENOM" id="CLU_246516_0_0_1"/>
<dbReference type="PROSITE" id="PS50005">
    <property type="entry name" value="TPR"/>
    <property type="match status" value="2"/>
</dbReference>
<keyword evidence="1" id="KW-0677">Repeat</keyword>
<feature type="region of interest" description="Disordered" evidence="4">
    <location>
        <begin position="106"/>
        <end position="215"/>
    </location>
</feature>
<evidence type="ECO:0000256" key="1">
    <source>
        <dbReference type="ARBA" id="ARBA00022737"/>
    </source>
</evidence>
<dbReference type="Gene3D" id="1.25.40.10">
    <property type="entry name" value="Tetratricopeptide repeat domain"/>
    <property type="match status" value="2"/>
</dbReference>
<dbReference type="KEGG" id="tps:THAPSDRAFT_5870"/>
<dbReference type="Proteomes" id="UP000001449">
    <property type="component" value="Chromosome 6"/>
</dbReference>
<gene>
    <name evidence="5" type="ORF">THAPSDRAFT_5870</name>
</gene>
<feature type="region of interest" description="Disordered" evidence="4">
    <location>
        <begin position="1"/>
        <end position="27"/>
    </location>
</feature>
<dbReference type="PANTHER" id="PTHR45641:SF19">
    <property type="entry name" value="NEPHROCYSTIN-3"/>
    <property type="match status" value="1"/>
</dbReference>
<dbReference type="InterPro" id="IPR019734">
    <property type="entry name" value="TPR_rpt"/>
</dbReference>
<sequence length="1548" mass="173001">MDESISNSNTTPLSHKRHITGVVTRKKRNSRKTVIIDGIPTTFSESASTVSLASDSEGQSLKGLIKNISGHCRGSLVSNLTEGSEEYLHNLEREYNPESSALLDASLFDNDDGSSSTTTARSIGSNRSRSSNRSVLSDQIYKASRRGEERAHDDSQSISSEREQGKSYSSSSSATSKGGSSSSRSIKRSVEKSAIKASNNYQRPTSTKSSSQLSSSSAAEDWESSSLGSKLSFNKYNDHRYIAKSAISKFDKGVYLARRSKFKMSREKLRGALKARILLYEDINHGSIAPVHGMLGHVELKLRDWDKARLHFRAAKKICEGQLGELLKEDGGGDEDVSVKKEGGGGDANEENSSREILVTNIARINKALEQVQLDVSGRGGEQSQDAAFSIIAEETITCISDSLLRFDQTIMERGRKRQSDFDIIIEVDDEVEDVDVNVEANKKVAISQEKKRQQQTKRMSTHSEERLRMTYMSKSQVGEEQYNNKQYEMAMASFNESRCALLMIAGLPEKSQRGDLGSEAYCELRDQVNNALLSERITDCQVVKFFRGSKRHLDEVEVTDISHINYQHSTNQLQETRANIKKELDLRLDHNKRMDGSDDDKSVDSFHGEKKIDLDAFQELLKTATESLARVFSKQGAYLAKLSHHIAALDLFQQSLSSWSESANKTLESSTSLNMGVLAANINPLIVETNMLITKDDTEERSSAYAKTIQLLQSNDTKALSTALQMASSYHALGTEMLDEDSRVALENHVNAYGLIRAAQRMRLSLNVTSLSIGQKPRRLKGAALKVIGDSNRRLKKMTTRVRDLSVLSNASASEGENIGSFMKRCELFKAAEQVHIAHVTFRLGKTVLSSKWLAKAMDTMDEVGISLAKNEASLVKYMLSVIMNAAPEQSNSGGRLVANPLALYENGLPTFTDGYNGKDRVHVHWALEEVQKRLHIDAMYTAEQAVDSIRELDSPPSYSDEYLRAIDVQIAIKLKNNDNDGVLEKLKLRLTIISRWEGDGSLATANELRRLACFYSIRGDHLECLKLLNESLGIIFSLDGKDQDSLAELTKFAGTVYEALGQSSKAIEEYERALSLMKEGSVLESAKVMNAISQSFIKKGKSNEAIDYLEKSMQSQKCLPNKTSETNNLLADTLVLYGNTMASKHSFSEAIFWYDSALNANPNKSPLEHNNLRAWYNKGVALFHIRDIVGAGHAFGIILDEVEETSAVTHGISFVLNGIGNIHFTNKIYVKALEAYNESLTTERDDTFTPIQRVGILCNIATTHFMMSEFEESESHFQRALVEADSSGKHCWDTKALIMSKLAYVLYKREFYNRAYDLYSEDQYYIIMLFFSETKAASIQSSDESLVSRCEGCAEMCRIQLMNEDTDTKEFFVRKRVAAEKPSFEPRLVPISDGRSASRYSDAVFGLNEKLLTVMGISSRDHCKFPANMKNIKLLCDKALGYLLKQTAEVRAKHAIEFMERFTEQISCKFQQVEAILDEICPDTPKSKESLSKFRHMQPLREEESETKEDGPKAGTRYDDVVFATETRDVKSHRLFDEETDTVGSF</sequence>
<feature type="repeat" description="TPR" evidence="3">
    <location>
        <begin position="1049"/>
        <end position="1082"/>
    </location>
</feature>
<accession>B8C4W6</accession>
<feature type="compositionally biased region" description="Polar residues" evidence="4">
    <location>
        <begin position="196"/>
        <end position="205"/>
    </location>
</feature>
<evidence type="ECO:0000313" key="5">
    <source>
        <dbReference type="EMBL" id="EED91017.1"/>
    </source>
</evidence>
<dbReference type="InParanoid" id="B8C4W6"/>
<evidence type="ECO:0000256" key="4">
    <source>
        <dbReference type="SAM" id="MobiDB-lite"/>
    </source>
</evidence>
<feature type="compositionally biased region" description="Basic residues" evidence="4">
    <location>
        <begin position="14"/>
        <end position="27"/>
    </location>
</feature>
<feature type="compositionally biased region" description="Low complexity" evidence="4">
    <location>
        <begin position="121"/>
        <end position="134"/>
    </location>
</feature>
<feature type="compositionally biased region" description="Basic and acidic residues" evidence="4">
    <location>
        <begin position="145"/>
        <end position="165"/>
    </location>
</feature>
<keyword evidence="2 3" id="KW-0802">TPR repeat</keyword>
<dbReference type="Pfam" id="PF13424">
    <property type="entry name" value="TPR_12"/>
    <property type="match status" value="1"/>
</dbReference>
<dbReference type="Pfam" id="PF13181">
    <property type="entry name" value="TPR_8"/>
    <property type="match status" value="1"/>
</dbReference>
<name>B8C4W6_THAPS</name>
<dbReference type="SMART" id="SM00028">
    <property type="entry name" value="TPR"/>
    <property type="match status" value="7"/>
</dbReference>
<keyword evidence="6" id="KW-1185">Reference proteome</keyword>
<feature type="region of interest" description="Disordered" evidence="4">
    <location>
        <begin position="1487"/>
        <end position="1520"/>
    </location>
</feature>
<dbReference type="PaxDb" id="35128-Thaps5870"/>
<feature type="compositionally biased region" description="Basic and acidic residues" evidence="4">
    <location>
        <begin position="1510"/>
        <end position="1520"/>
    </location>
</feature>
<evidence type="ECO:0000256" key="2">
    <source>
        <dbReference type="ARBA" id="ARBA00022803"/>
    </source>
</evidence>
<evidence type="ECO:0000313" key="6">
    <source>
        <dbReference type="Proteomes" id="UP000001449"/>
    </source>
</evidence>
<protein>
    <submittedName>
        <fullName evidence="5">Uncharacterized protein</fullName>
    </submittedName>
</protein>
<dbReference type="SUPFAM" id="SSF48452">
    <property type="entry name" value="TPR-like"/>
    <property type="match status" value="2"/>
</dbReference>
<feature type="compositionally biased region" description="Polar residues" evidence="4">
    <location>
        <begin position="1"/>
        <end position="13"/>
    </location>
</feature>
<proteinExistence type="predicted"/>
<dbReference type="GeneID" id="7448361"/>
<dbReference type="EMBL" id="CM000643">
    <property type="protein sequence ID" value="EED91017.1"/>
    <property type="molecule type" value="Genomic_DNA"/>
</dbReference>
<evidence type="ECO:0000256" key="3">
    <source>
        <dbReference type="PROSITE-ProRule" id="PRU00339"/>
    </source>
</evidence>
<reference evidence="5 6" key="2">
    <citation type="journal article" date="2008" name="Nature">
        <title>The Phaeodactylum genome reveals the evolutionary history of diatom genomes.</title>
        <authorList>
            <person name="Bowler C."/>
            <person name="Allen A.E."/>
            <person name="Badger J.H."/>
            <person name="Grimwood J."/>
            <person name="Jabbari K."/>
            <person name="Kuo A."/>
            <person name="Maheswari U."/>
            <person name="Martens C."/>
            <person name="Maumus F."/>
            <person name="Otillar R.P."/>
            <person name="Rayko E."/>
            <person name="Salamov A."/>
            <person name="Vandepoele K."/>
            <person name="Beszteri B."/>
            <person name="Gruber A."/>
            <person name="Heijde M."/>
            <person name="Katinka M."/>
            <person name="Mock T."/>
            <person name="Valentin K."/>
            <person name="Verret F."/>
            <person name="Berges J.A."/>
            <person name="Brownlee C."/>
            <person name="Cadoret J.P."/>
            <person name="Chiovitti A."/>
            <person name="Choi C.J."/>
            <person name="Coesel S."/>
            <person name="De Martino A."/>
            <person name="Detter J.C."/>
            <person name="Durkin C."/>
            <person name="Falciatore A."/>
            <person name="Fournet J."/>
            <person name="Haruta M."/>
            <person name="Huysman M.J."/>
            <person name="Jenkins B.D."/>
            <person name="Jiroutova K."/>
            <person name="Jorgensen R.E."/>
            <person name="Joubert Y."/>
            <person name="Kaplan A."/>
            <person name="Kroger N."/>
            <person name="Kroth P.G."/>
            <person name="La Roche J."/>
            <person name="Lindquist E."/>
            <person name="Lommer M."/>
            <person name="Martin-Jezequel V."/>
            <person name="Lopez P.J."/>
            <person name="Lucas S."/>
            <person name="Mangogna M."/>
            <person name="McGinnis K."/>
            <person name="Medlin L.K."/>
            <person name="Montsant A."/>
            <person name="Oudot-Le Secq M.P."/>
            <person name="Napoli C."/>
            <person name="Obornik M."/>
            <person name="Parker M.S."/>
            <person name="Petit J.L."/>
            <person name="Porcel B.M."/>
            <person name="Poulsen N."/>
            <person name="Robison M."/>
            <person name="Rychlewski L."/>
            <person name="Rynearson T.A."/>
            <person name="Schmutz J."/>
            <person name="Shapiro H."/>
            <person name="Siaut M."/>
            <person name="Stanley M."/>
            <person name="Sussman M.R."/>
            <person name="Taylor A.R."/>
            <person name="Vardi A."/>
            <person name="von Dassow P."/>
            <person name="Vyverman W."/>
            <person name="Willis A."/>
            <person name="Wyrwicz L.S."/>
            <person name="Rokhsar D.S."/>
            <person name="Weissenbach J."/>
            <person name="Armbrust E.V."/>
            <person name="Green B.R."/>
            <person name="Van de Peer Y."/>
            <person name="Grigoriev I.V."/>
        </authorList>
    </citation>
    <scope>NUCLEOTIDE SEQUENCE [LARGE SCALE GENOMIC DNA]</scope>
    <source>
        <strain evidence="5 6">CCMP1335</strain>
    </source>
</reference>
<feature type="repeat" description="TPR" evidence="3">
    <location>
        <begin position="1133"/>
        <end position="1166"/>
    </location>
</feature>
<feature type="region of interest" description="Disordered" evidence="4">
    <location>
        <begin position="330"/>
        <end position="351"/>
    </location>
</feature>
<dbReference type="InterPro" id="IPR011990">
    <property type="entry name" value="TPR-like_helical_dom_sf"/>
</dbReference>
<feature type="compositionally biased region" description="Basic and acidic residues" evidence="4">
    <location>
        <begin position="330"/>
        <end position="344"/>
    </location>
</feature>